<dbReference type="Gene3D" id="3.90.550.10">
    <property type="entry name" value="Spore Coat Polysaccharide Biosynthesis Protein SpsA, Chain A"/>
    <property type="match status" value="1"/>
</dbReference>
<dbReference type="PANTHER" id="PTHR36529:SF1">
    <property type="entry name" value="GLYCOSYLTRANSFERASE"/>
    <property type="match status" value="1"/>
</dbReference>
<reference evidence="1 2" key="1">
    <citation type="submission" date="2018-10" db="EMBL/GenBank/DDBJ databases">
        <title>Genomic Encyclopedia of Type Strains, Phase IV (KMG-IV): sequencing the most valuable type-strain genomes for metagenomic binning, comparative biology and taxonomic classification.</title>
        <authorList>
            <person name="Goeker M."/>
        </authorList>
    </citation>
    <scope>NUCLEOTIDE SEQUENCE [LARGE SCALE GENOMIC DNA]</scope>
    <source>
        <strain evidence="1 2">DSM 25586</strain>
    </source>
</reference>
<name>A0A495ECU5_9MICC</name>
<dbReference type="RefSeq" id="WP_244208456.1">
    <property type="nucleotide sequence ID" value="NZ_RBIR01000009.1"/>
</dbReference>
<evidence type="ECO:0000313" key="2">
    <source>
        <dbReference type="Proteomes" id="UP000276055"/>
    </source>
</evidence>
<dbReference type="AlphaFoldDB" id="A0A495ECU5"/>
<proteinExistence type="predicted"/>
<organism evidence="1 2">
    <name type="scientific">Arthrobacter oryzae</name>
    <dbReference type="NCBI Taxonomy" id="409290"/>
    <lineage>
        <taxon>Bacteria</taxon>
        <taxon>Bacillati</taxon>
        <taxon>Actinomycetota</taxon>
        <taxon>Actinomycetes</taxon>
        <taxon>Micrococcales</taxon>
        <taxon>Micrococcaceae</taxon>
        <taxon>Arthrobacter</taxon>
    </lineage>
</organism>
<dbReference type="Proteomes" id="UP000276055">
    <property type="component" value="Unassembled WGS sequence"/>
</dbReference>
<comment type="caution">
    <text evidence="1">The sequence shown here is derived from an EMBL/GenBank/DDBJ whole genome shotgun (WGS) entry which is preliminary data.</text>
</comment>
<dbReference type="SUPFAM" id="SSF53448">
    <property type="entry name" value="Nucleotide-diphospho-sugar transferases"/>
    <property type="match status" value="1"/>
</dbReference>
<dbReference type="Pfam" id="PF09837">
    <property type="entry name" value="DUF2064"/>
    <property type="match status" value="1"/>
</dbReference>
<dbReference type="InterPro" id="IPR018641">
    <property type="entry name" value="Trfase_1_rSAM/seldom-assoc"/>
</dbReference>
<accession>A0A495ECU5</accession>
<evidence type="ECO:0000313" key="1">
    <source>
        <dbReference type="EMBL" id="RKR13737.1"/>
    </source>
</evidence>
<dbReference type="InterPro" id="IPR029044">
    <property type="entry name" value="Nucleotide-diphossugar_trans"/>
</dbReference>
<protein>
    <recommendedName>
        <fullName evidence="3">DUF2064 domain-containing protein</fullName>
    </recommendedName>
</protein>
<dbReference type="PANTHER" id="PTHR36529">
    <property type="entry name" value="SLL1095 PROTEIN"/>
    <property type="match status" value="1"/>
</dbReference>
<gene>
    <name evidence="1" type="ORF">C8D78_3398</name>
</gene>
<sequence length="222" mass="23302">MDLTVAVIAKECVPGRVKTRLSPPLPPEGAAQLAQLSLSRTLDSVRSLPAGRQLLVIDGTPTAQNAAGFTVLPQASGGLDERLAAICDAVSGPLLIIGMDTPQFSPDHLAPLLDDWSTTHARHEAWIGPATDGGFWALALRRPDGNLIRGVPMSTASTGARQLARLTAAGLTVGILPELRDMDHFSDALQIAAEIPGSAFAEAVAQTAAWVKRPRQEAQALL</sequence>
<evidence type="ECO:0008006" key="3">
    <source>
        <dbReference type="Google" id="ProtNLM"/>
    </source>
</evidence>
<dbReference type="EMBL" id="RBIR01000009">
    <property type="protein sequence ID" value="RKR13737.1"/>
    <property type="molecule type" value="Genomic_DNA"/>
</dbReference>